<feature type="transmembrane region" description="Helical" evidence="1">
    <location>
        <begin position="6"/>
        <end position="26"/>
    </location>
</feature>
<comment type="caution">
    <text evidence="2">The sequence shown here is derived from an EMBL/GenBank/DDBJ whole genome shotgun (WGS) entry which is preliminary data.</text>
</comment>
<sequence length="43" mass="4890">MMTGGMGLFMMLFWIAILGLLIYGIYRLVTTRATKKKDGACRF</sequence>
<evidence type="ECO:0000313" key="3">
    <source>
        <dbReference type="Proteomes" id="UP000589351"/>
    </source>
</evidence>
<reference evidence="2 3" key="1">
    <citation type="submission" date="2020-07" db="EMBL/GenBank/DDBJ databases">
        <authorList>
            <person name="Criscuolo A."/>
        </authorList>
    </citation>
    <scope>NUCLEOTIDE SEQUENCE [LARGE SCALE GENOMIC DNA]</scope>
    <source>
        <strain evidence="2">CIP111649</strain>
    </source>
</reference>
<keyword evidence="1" id="KW-0472">Membrane</keyword>
<gene>
    <name evidence="2" type="ORF">JEODO184_00314</name>
</gene>
<keyword evidence="1" id="KW-0812">Transmembrane</keyword>
<organism evidence="2 3">
    <name type="scientific">Jeotgalicoccus meleagridis</name>
    <dbReference type="NCBI Taxonomy" id="2759181"/>
    <lineage>
        <taxon>Bacteria</taxon>
        <taxon>Bacillati</taxon>
        <taxon>Bacillota</taxon>
        <taxon>Bacilli</taxon>
        <taxon>Bacillales</taxon>
        <taxon>Staphylococcaceae</taxon>
        <taxon>Jeotgalicoccus</taxon>
    </lineage>
</organism>
<proteinExistence type="predicted"/>
<protein>
    <submittedName>
        <fullName evidence="2">Uncharacterized protein</fullName>
    </submittedName>
</protein>
<evidence type="ECO:0000313" key="2">
    <source>
        <dbReference type="EMBL" id="CAD2071603.1"/>
    </source>
</evidence>
<evidence type="ECO:0000256" key="1">
    <source>
        <dbReference type="SAM" id="Phobius"/>
    </source>
</evidence>
<name>A0A6V7R3H2_9STAP</name>
<keyword evidence="1" id="KW-1133">Transmembrane helix</keyword>
<accession>A0A6V7R3H2</accession>
<dbReference type="EMBL" id="CAJEWD010000003">
    <property type="protein sequence ID" value="CAD2071603.1"/>
    <property type="molecule type" value="Genomic_DNA"/>
</dbReference>
<dbReference type="AlphaFoldDB" id="A0A6V7R3H2"/>
<dbReference type="Proteomes" id="UP000589351">
    <property type="component" value="Unassembled WGS sequence"/>
</dbReference>
<keyword evidence="3" id="KW-1185">Reference proteome</keyword>